<organism evidence="2 3">
    <name type="scientific">Thioclava sediminum</name>
    <dbReference type="NCBI Taxonomy" id="1915319"/>
    <lineage>
        <taxon>Bacteria</taxon>
        <taxon>Pseudomonadati</taxon>
        <taxon>Pseudomonadota</taxon>
        <taxon>Alphaproteobacteria</taxon>
        <taxon>Rhodobacterales</taxon>
        <taxon>Paracoccaceae</taxon>
        <taxon>Thioclava</taxon>
    </lineage>
</organism>
<keyword evidence="1" id="KW-0812">Transmembrane</keyword>
<reference evidence="2 3" key="1">
    <citation type="submission" date="2016-11" db="EMBL/GenBank/DDBJ databases">
        <title>A multilocus sequence analysis scheme for characterization of bacteria in the genus Thioclava.</title>
        <authorList>
            <person name="Liu Y."/>
            <person name="Shao Z."/>
        </authorList>
    </citation>
    <scope>NUCLEOTIDE SEQUENCE [LARGE SCALE GENOMIC DNA]</scope>
    <source>
        <strain evidence="2 3">TAW-CT134</strain>
    </source>
</reference>
<evidence type="ECO:0008006" key="4">
    <source>
        <dbReference type="Google" id="ProtNLM"/>
    </source>
</evidence>
<gene>
    <name evidence="2" type="ORF">BMI91_09990</name>
</gene>
<protein>
    <recommendedName>
        <fullName evidence="4">CTP synthetase</fullName>
    </recommendedName>
</protein>
<sequence length="70" mass="7721">MKKPLRLFLAALSALVVTGVVVIAALTFGFVGWQEFAFAVIVGIVLGIPAGLWTERRIKRNDPFWPPRQA</sequence>
<evidence type="ECO:0000256" key="1">
    <source>
        <dbReference type="SAM" id="Phobius"/>
    </source>
</evidence>
<keyword evidence="1" id="KW-1133">Transmembrane helix</keyword>
<dbReference type="Proteomes" id="UP000190787">
    <property type="component" value="Unassembled WGS sequence"/>
</dbReference>
<name>A0ABX3MXJ2_9RHOB</name>
<comment type="caution">
    <text evidence="2">The sequence shown here is derived from an EMBL/GenBank/DDBJ whole genome shotgun (WGS) entry which is preliminary data.</text>
</comment>
<evidence type="ECO:0000313" key="2">
    <source>
        <dbReference type="EMBL" id="OOY24368.1"/>
    </source>
</evidence>
<feature type="transmembrane region" description="Helical" evidence="1">
    <location>
        <begin position="36"/>
        <end position="54"/>
    </location>
</feature>
<keyword evidence="1" id="KW-0472">Membrane</keyword>
<accession>A0ABX3MXJ2</accession>
<keyword evidence="3" id="KW-1185">Reference proteome</keyword>
<dbReference type="EMBL" id="MPZV01000002">
    <property type="protein sequence ID" value="OOY24368.1"/>
    <property type="molecule type" value="Genomic_DNA"/>
</dbReference>
<proteinExistence type="predicted"/>
<feature type="transmembrane region" description="Helical" evidence="1">
    <location>
        <begin position="7"/>
        <end position="30"/>
    </location>
</feature>
<evidence type="ECO:0000313" key="3">
    <source>
        <dbReference type="Proteomes" id="UP000190787"/>
    </source>
</evidence>
<dbReference type="RefSeq" id="WP_078549035.1">
    <property type="nucleotide sequence ID" value="NZ_MPZV01000002.1"/>
</dbReference>